<dbReference type="RefSeq" id="WP_035549836.1">
    <property type="nucleotide sequence ID" value="NZ_AWFH01000007.1"/>
</dbReference>
<sequence>MFSAQAENPRVQAGEAIVKAFKKEGDEITGTRRANVEPSPLPVRSIEPVVPPRAVVDKADGLLQRRQGAFFTESGPQPFSSEKSALVDMAQADKRTGMSSSDMQAYKELNRELPNPFPRDKVRGPERHLDRNYKEWHGHVGPINHIPIKDK</sequence>
<dbReference type="AlphaFoldDB" id="A0A059E515"/>
<keyword evidence="2" id="KW-1185">Reference proteome</keyword>
<comment type="caution">
    <text evidence="1">The sequence shown here is derived from an EMBL/GenBank/DDBJ whole genome shotgun (WGS) entry which is preliminary data.</text>
</comment>
<name>A0A059E515_9PROT</name>
<reference evidence="1 2" key="1">
    <citation type="journal article" date="2014" name="Antonie Van Leeuwenhoek">
        <title>Hyphomonas beringensis sp. nov. and Hyphomonas chukchiensis sp. nov., isolated from surface seawater of the Bering Sea and Chukchi Sea.</title>
        <authorList>
            <person name="Li C."/>
            <person name="Lai Q."/>
            <person name="Li G."/>
            <person name="Dong C."/>
            <person name="Wang J."/>
            <person name="Liao Y."/>
            <person name="Shao Z."/>
        </authorList>
    </citation>
    <scope>NUCLEOTIDE SEQUENCE [LARGE SCALE GENOMIC DNA]</scope>
    <source>
        <strain evidence="1 2">22II1-22F38</strain>
    </source>
</reference>
<evidence type="ECO:0000313" key="2">
    <source>
        <dbReference type="Proteomes" id="UP000024547"/>
    </source>
</evidence>
<evidence type="ECO:0000313" key="1">
    <source>
        <dbReference type="EMBL" id="KCZ63019.1"/>
    </source>
</evidence>
<organism evidence="1 2">
    <name type="scientific">Hyphomonas atlantica</name>
    <dbReference type="NCBI Taxonomy" id="1280948"/>
    <lineage>
        <taxon>Bacteria</taxon>
        <taxon>Pseudomonadati</taxon>
        <taxon>Pseudomonadota</taxon>
        <taxon>Alphaproteobacteria</taxon>
        <taxon>Hyphomonadales</taxon>
        <taxon>Hyphomonadaceae</taxon>
        <taxon>Hyphomonas</taxon>
    </lineage>
</organism>
<gene>
    <name evidence="1" type="ORF">HY36_14905</name>
</gene>
<protein>
    <submittedName>
        <fullName evidence="1">Uncharacterized protein</fullName>
    </submittedName>
</protein>
<accession>A0A059E515</accession>
<dbReference type="Proteomes" id="UP000024547">
    <property type="component" value="Unassembled WGS sequence"/>
</dbReference>
<dbReference type="EMBL" id="AWFH01000007">
    <property type="protein sequence ID" value="KCZ63019.1"/>
    <property type="molecule type" value="Genomic_DNA"/>
</dbReference>
<dbReference type="STRING" id="1280948.HY36_14905"/>
<proteinExistence type="predicted"/>